<sequence length="119" mass="13202">MERLLESVAHTTSAGKLECYHIFSGSVGIGKHRDDFFSMVDTAIELLYGRGGSRAQQLNDKHYLTFQTATAETIGGLERNGVSSVADVLSQDIELHNQAVIFRMHNNCPETLQKCRLCT</sequence>
<protein>
    <submittedName>
        <fullName evidence="1">Uncharacterized protein</fullName>
    </submittedName>
</protein>
<dbReference type="AlphaFoldDB" id="A0A5J9SEP4"/>
<accession>A0A5J9SEP4</accession>
<name>A0A5J9SEP4_9POAL</name>
<evidence type="ECO:0000313" key="1">
    <source>
        <dbReference type="EMBL" id="TVT97569.1"/>
    </source>
</evidence>
<dbReference type="Gramene" id="TVT97569">
    <property type="protein sequence ID" value="TVT97569"/>
    <property type="gene ID" value="EJB05_57178"/>
</dbReference>
<reference evidence="1 2" key="1">
    <citation type="journal article" date="2019" name="Sci. Rep.">
        <title>A high-quality genome of Eragrostis curvula grass provides insights into Poaceae evolution and supports new strategies to enhance forage quality.</title>
        <authorList>
            <person name="Carballo J."/>
            <person name="Santos B.A.C.M."/>
            <person name="Zappacosta D."/>
            <person name="Garbus I."/>
            <person name="Selva J.P."/>
            <person name="Gallo C.A."/>
            <person name="Diaz A."/>
            <person name="Albertini E."/>
            <person name="Caccamo M."/>
            <person name="Echenique V."/>
        </authorList>
    </citation>
    <scope>NUCLEOTIDE SEQUENCE [LARGE SCALE GENOMIC DNA]</scope>
    <source>
        <strain evidence="2">cv. Victoria</strain>
        <tissue evidence="1">Leaf</tissue>
    </source>
</reference>
<feature type="non-terminal residue" evidence="1">
    <location>
        <position position="1"/>
    </location>
</feature>
<dbReference type="EMBL" id="RWGY01000983">
    <property type="protein sequence ID" value="TVT97569.1"/>
    <property type="molecule type" value="Genomic_DNA"/>
</dbReference>
<keyword evidence="2" id="KW-1185">Reference proteome</keyword>
<gene>
    <name evidence="1" type="ORF">EJB05_57178</name>
</gene>
<proteinExistence type="predicted"/>
<organism evidence="1 2">
    <name type="scientific">Eragrostis curvula</name>
    <name type="common">weeping love grass</name>
    <dbReference type="NCBI Taxonomy" id="38414"/>
    <lineage>
        <taxon>Eukaryota</taxon>
        <taxon>Viridiplantae</taxon>
        <taxon>Streptophyta</taxon>
        <taxon>Embryophyta</taxon>
        <taxon>Tracheophyta</taxon>
        <taxon>Spermatophyta</taxon>
        <taxon>Magnoliopsida</taxon>
        <taxon>Liliopsida</taxon>
        <taxon>Poales</taxon>
        <taxon>Poaceae</taxon>
        <taxon>PACMAD clade</taxon>
        <taxon>Chloridoideae</taxon>
        <taxon>Eragrostideae</taxon>
        <taxon>Eragrostidinae</taxon>
        <taxon>Eragrostis</taxon>
    </lineage>
</organism>
<evidence type="ECO:0000313" key="2">
    <source>
        <dbReference type="Proteomes" id="UP000324897"/>
    </source>
</evidence>
<dbReference type="Proteomes" id="UP000324897">
    <property type="component" value="Unassembled WGS sequence"/>
</dbReference>
<comment type="caution">
    <text evidence="1">The sequence shown here is derived from an EMBL/GenBank/DDBJ whole genome shotgun (WGS) entry which is preliminary data.</text>
</comment>